<proteinExistence type="predicted"/>
<dbReference type="PANTHER" id="PTHR36966">
    <property type="entry name" value="REP-ASSOCIATED TYROSINE TRANSPOSASE"/>
    <property type="match status" value="1"/>
</dbReference>
<name>A0ABP7W4B1_9FLAO</name>
<dbReference type="PANTHER" id="PTHR36966:SF1">
    <property type="entry name" value="REP-ASSOCIATED TYROSINE TRANSPOSASE"/>
    <property type="match status" value="1"/>
</dbReference>
<sequence>MQNKFKNKYRIPSARLQTWDYSNNGAYFITICTQNREHFFGNIQNGIMQLSEIGKLAEQYWFEIPNHFPFIELGNFVIMPNHVHGILIINKIDNPTLSSTESVETRHCLVSTINLNTTIGSSRFQNQGKNTISSIVGSYKSIVTKMSRQIHPDFAWQSRFHDHIIRNSKSFDIIQNYIFENPLNWKDDKFYK</sequence>
<comment type="caution">
    <text evidence="2">The sequence shown here is derived from an EMBL/GenBank/DDBJ whole genome shotgun (WGS) entry which is preliminary data.</text>
</comment>
<dbReference type="InterPro" id="IPR036515">
    <property type="entry name" value="Transposase_17_sf"/>
</dbReference>
<evidence type="ECO:0000313" key="2">
    <source>
        <dbReference type="EMBL" id="GAA4080807.1"/>
    </source>
</evidence>
<evidence type="ECO:0000313" key="3">
    <source>
        <dbReference type="Proteomes" id="UP001500367"/>
    </source>
</evidence>
<dbReference type="Gene3D" id="3.30.70.1290">
    <property type="entry name" value="Transposase IS200-like"/>
    <property type="match status" value="1"/>
</dbReference>
<evidence type="ECO:0000259" key="1">
    <source>
        <dbReference type="SMART" id="SM01321"/>
    </source>
</evidence>
<dbReference type="SUPFAM" id="SSF143422">
    <property type="entry name" value="Transposase IS200-like"/>
    <property type="match status" value="1"/>
</dbReference>
<accession>A0ABP7W4B1</accession>
<dbReference type="Proteomes" id="UP001500367">
    <property type="component" value="Unassembled WGS sequence"/>
</dbReference>
<dbReference type="SMART" id="SM01321">
    <property type="entry name" value="Y1_Tnp"/>
    <property type="match status" value="1"/>
</dbReference>
<keyword evidence="3" id="KW-1185">Reference proteome</keyword>
<organism evidence="2 3">
    <name type="scientific">Flavobacterium cheonanense</name>
    <dbReference type="NCBI Taxonomy" id="706183"/>
    <lineage>
        <taxon>Bacteria</taxon>
        <taxon>Pseudomonadati</taxon>
        <taxon>Bacteroidota</taxon>
        <taxon>Flavobacteriia</taxon>
        <taxon>Flavobacteriales</taxon>
        <taxon>Flavobacteriaceae</taxon>
        <taxon>Flavobacterium</taxon>
    </lineage>
</organism>
<feature type="domain" description="Transposase IS200-like" evidence="1">
    <location>
        <begin position="22"/>
        <end position="181"/>
    </location>
</feature>
<gene>
    <name evidence="2" type="ORF">GCM10022389_28640</name>
</gene>
<dbReference type="EMBL" id="BAABCT010000014">
    <property type="protein sequence ID" value="GAA4080807.1"/>
    <property type="molecule type" value="Genomic_DNA"/>
</dbReference>
<dbReference type="InterPro" id="IPR002686">
    <property type="entry name" value="Transposase_17"/>
</dbReference>
<dbReference type="InterPro" id="IPR052715">
    <property type="entry name" value="RAYT_transposase"/>
</dbReference>
<dbReference type="RefSeq" id="WP_344817361.1">
    <property type="nucleotide sequence ID" value="NZ_BAABCT010000014.1"/>
</dbReference>
<reference evidence="3" key="1">
    <citation type="journal article" date="2019" name="Int. J. Syst. Evol. Microbiol.">
        <title>The Global Catalogue of Microorganisms (GCM) 10K type strain sequencing project: providing services to taxonomists for standard genome sequencing and annotation.</title>
        <authorList>
            <consortium name="The Broad Institute Genomics Platform"/>
            <consortium name="The Broad Institute Genome Sequencing Center for Infectious Disease"/>
            <person name="Wu L."/>
            <person name="Ma J."/>
        </authorList>
    </citation>
    <scope>NUCLEOTIDE SEQUENCE [LARGE SCALE GENOMIC DNA]</scope>
    <source>
        <strain evidence="3">JCM 17069</strain>
    </source>
</reference>
<protein>
    <submittedName>
        <fullName evidence="2">Transposase</fullName>
    </submittedName>
</protein>